<dbReference type="InterPro" id="IPR048451">
    <property type="entry name" value="YgfZ_barrel"/>
</dbReference>
<name>A0A327X762_9GAMM</name>
<dbReference type="EMBL" id="QLMD01000001">
    <property type="protein sequence ID" value="RAK01492.1"/>
    <property type="molecule type" value="Genomic_DNA"/>
</dbReference>
<evidence type="ECO:0000313" key="2">
    <source>
        <dbReference type="EMBL" id="RAK01492.1"/>
    </source>
</evidence>
<accession>A0A327X762</accession>
<protein>
    <recommendedName>
        <fullName evidence="1">tRNA-modifying protein YgfZ-like beta-barrel domain-containing protein</fullName>
    </recommendedName>
</protein>
<dbReference type="Gene3D" id="2.40.30.160">
    <property type="match status" value="1"/>
</dbReference>
<dbReference type="InterPro" id="IPR045179">
    <property type="entry name" value="YgfZ/GcvT"/>
</dbReference>
<gene>
    <name evidence="2" type="ORF">B0I24_101115</name>
</gene>
<dbReference type="SUPFAM" id="SSF103025">
    <property type="entry name" value="Folate-binding domain"/>
    <property type="match status" value="1"/>
</dbReference>
<evidence type="ECO:0000259" key="1">
    <source>
        <dbReference type="Pfam" id="PF21130"/>
    </source>
</evidence>
<proteinExistence type="predicted"/>
<dbReference type="PIRSF" id="PIRSF006487">
    <property type="entry name" value="GcvT"/>
    <property type="match status" value="1"/>
</dbReference>
<dbReference type="PANTHER" id="PTHR22602">
    <property type="entry name" value="TRANSFERASE CAF17, MITOCHONDRIAL-RELATED"/>
    <property type="match status" value="1"/>
</dbReference>
<dbReference type="NCBIfam" id="TIGR03317">
    <property type="entry name" value="ygfZ_signature"/>
    <property type="match status" value="1"/>
</dbReference>
<dbReference type="InterPro" id="IPR029043">
    <property type="entry name" value="GcvT/YgfZ_C"/>
</dbReference>
<dbReference type="PANTHER" id="PTHR22602:SF0">
    <property type="entry name" value="TRANSFERASE CAF17, MITOCHONDRIAL-RELATED"/>
    <property type="match status" value="1"/>
</dbReference>
<dbReference type="GO" id="GO:0016226">
    <property type="term" value="P:iron-sulfur cluster assembly"/>
    <property type="evidence" value="ECO:0007669"/>
    <property type="project" value="TreeGrafter"/>
</dbReference>
<dbReference type="AlphaFoldDB" id="A0A327X762"/>
<feature type="domain" description="tRNA-modifying protein YgfZ-like beta-barrel" evidence="1">
    <location>
        <begin position="230"/>
        <end position="301"/>
    </location>
</feature>
<comment type="caution">
    <text evidence="2">The sequence shown here is derived from an EMBL/GenBank/DDBJ whole genome shotgun (WGS) entry which is preliminary data.</text>
</comment>
<dbReference type="InterPro" id="IPR017703">
    <property type="entry name" value="YgfZ/GCV_T_CS"/>
</dbReference>
<dbReference type="SUPFAM" id="SSF101790">
    <property type="entry name" value="Aminomethyltransferase beta-barrel domain"/>
    <property type="match status" value="1"/>
</dbReference>
<sequence length="314" mass="34369">MADNTKSHHLLILSRLDQAHYIELVMQPKSQQLVSVIHVAGADAAKFLQGQLTADVVNLAPMQWCYAGHCDAKGKLWAVMRVVKTGNDFYLLIDPESSDASLTQLKKFSVFSQVTFSDISGEVSAVFKTTSPLPLHQVEQHAQVLAIGFGPSSLHIDLAPQAVAADHGSQHLDAWQRFELETGVPRLAPETIAEYVPQMVGLDRLGGINFKKGCYIGQETVARMHYLGQNKRAPRLLTGSLGQSNHTMPAPGTVLEQKLGDNWRRAGAVINAVRYDSSEVGVLAVLPADIQDDTNIRIKGDEQSVLTLRPKFDN</sequence>
<organism evidence="2 3">
    <name type="scientific">Aliidiomarina maris</name>
    <dbReference type="NCBI Taxonomy" id="531312"/>
    <lineage>
        <taxon>Bacteria</taxon>
        <taxon>Pseudomonadati</taxon>
        <taxon>Pseudomonadota</taxon>
        <taxon>Gammaproteobacteria</taxon>
        <taxon>Alteromonadales</taxon>
        <taxon>Idiomarinaceae</taxon>
        <taxon>Aliidiomarina</taxon>
    </lineage>
</organism>
<reference evidence="2 3" key="1">
    <citation type="submission" date="2018-06" db="EMBL/GenBank/DDBJ databases">
        <title>Genomic Encyclopedia of Type Strains, Phase III (KMG-III): the genomes of soil and plant-associated and newly described type strains.</title>
        <authorList>
            <person name="Whitman W."/>
        </authorList>
    </citation>
    <scope>NUCLEOTIDE SEQUENCE [LARGE SCALE GENOMIC DNA]</scope>
    <source>
        <strain evidence="2 3">CGMCC 1.15366</strain>
    </source>
</reference>
<dbReference type="Gene3D" id="3.30.70.1400">
    <property type="entry name" value="Aminomethyltransferase beta-barrel domains"/>
    <property type="match status" value="1"/>
</dbReference>
<dbReference type="Pfam" id="PF21130">
    <property type="entry name" value="YgfZ_barrel"/>
    <property type="match status" value="1"/>
</dbReference>
<dbReference type="Proteomes" id="UP000249203">
    <property type="component" value="Unassembled WGS sequence"/>
</dbReference>
<evidence type="ECO:0000313" key="3">
    <source>
        <dbReference type="Proteomes" id="UP000249203"/>
    </source>
</evidence>